<sequence length="72" mass="8434">MGEKKKEEKMGMSTITQQSNHQRKERKTSQNQSLRLQSLPLRRKRFMLPLCLHYLKQQCLSPSTLLFGTTLA</sequence>
<accession>A0AAU9XT90</accession>
<reference evidence="2 3" key="1">
    <citation type="submission" date="2022-05" db="EMBL/GenBank/DDBJ databases">
        <authorList>
            <consortium name="Genoscope - CEA"/>
            <person name="William W."/>
        </authorList>
    </citation>
    <scope>NUCLEOTIDE SEQUENCE [LARGE SCALE GENOMIC DNA]</scope>
</reference>
<proteinExistence type="predicted"/>
<name>A0AAU9XT90_9CNID</name>
<comment type="caution">
    <text evidence="2">The sequence shown here is derived from an EMBL/GenBank/DDBJ whole genome shotgun (WGS) entry which is preliminary data.</text>
</comment>
<dbReference type="EMBL" id="CALNXJ010000064">
    <property type="protein sequence ID" value="CAH3157397.1"/>
    <property type="molecule type" value="Genomic_DNA"/>
</dbReference>
<evidence type="ECO:0000313" key="2">
    <source>
        <dbReference type="EMBL" id="CAH3157397.1"/>
    </source>
</evidence>
<dbReference type="AlphaFoldDB" id="A0AAU9XT90"/>
<dbReference type="Proteomes" id="UP001159428">
    <property type="component" value="Unassembled WGS sequence"/>
</dbReference>
<evidence type="ECO:0000256" key="1">
    <source>
        <dbReference type="SAM" id="MobiDB-lite"/>
    </source>
</evidence>
<gene>
    <name evidence="2" type="ORF">PMEA_00030018</name>
</gene>
<protein>
    <submittedName>
        <fullName evidence="2">Uncharacterized protein</fullName>
    </submittedName>
</protein>
<keyword evidence="3" id="KW-1185">Reference proteome</keyword>
<organism evidence="2 3">
    <name type="scientific">Pocillopora meandrina</name>
    <dbReference type="NCBI Taxonomy" id="46732"/>
    <lineage>
        <taxon>Eukaryota</taxon>
        <taxon>Metazoa</taxon>
        <taxon>Cnidaria</taxon>
        <taxon>Anthozoa</taxon>
        <taxon>Hexacorallia</taxon>
        <taxon>Scleractinia</taxon>
        <taxon>Astrocoeniina</taxon>
        <taxon>Pocilloporidae</taxon>
        <taxon>Pocillopora</taxon>
    </lineage>
</organism>
<feature type="region of interest" description="Disordered" evidence="1">
    <location>
        <begin position="1"/>
        <end position="36"/>
    </location>
</feature>
<evidence type="ECO:0000313" key="3">
    <source>
        <dbReference type="Proteomes" id="UP001159428"/>
    </source>
</evidence>
<feature type="compositionally biased region" description="Basic and acidic residues" evidence="1">
    <location>
        <begin position="1"/>
        <end position="10"/>
    </location>
</feature>